<name>A0ABT5X1N5_9ENTE</name>
<evidence type="ECO:0000313" key="2">
    <source>
        <dbReference type="EMBL" id="MDF0479915.1"/>
    </source>
</evidence>
<proteinExistence type="predicted"/>
<reference evidence="2" key="1">
    <citation type="submission" date="2022-10" db="EMBL/GenBank/DDBJ databases">
        <title>Vagococcus sp. isolated from poultry meat.</title>
        <authorList>
            <person name="Johansson P."/>
            <person name="Bjorkroth J."/>
        </authorList>
    </citation>
    <scope>NUCLEOTIDE SEQUENCE</scope>
    <source>
        <strain evidence="2">PNs007</strain>
    </source>
</reference>
<accession>A0ABT5X1N5</accession>
<gene>
    <name evidence="2" type="ORF">OL233_06375</name>
</gene>
<protein>
    <submittedName>
        <fullName evidence="2">5-bromo-4-chloroindolyl phosphate hydrolysis family protein</fullName>
    </submittedName>
</protein>
<keyword evidence="1" id="KW-0472">Membrane</keyword>
<keyword evidence="1" id="KW-1133">Transmembrane helix</keyword>
<evidence type="ECO:0000256" key="1">
    <source>
        <dbReference type="SAM" id="Phobius"/>
    </source>
</evidence>
<sequence>MIYFYVTLLILSSILIVFATQVMKLFRLKQEQKKRVKNYQELHRMTDSELLLFKNEMAEAKSTILGIEKVIKDVPSLEKNEVISNTLMESKSIFNQLMENPRDLTQYDNFLYRNLPTLHLLLSKYVEQSDSTEELLHLIGQNINQDYEKLLKTKQADINMAKEFIK</sequence>
<dbReference type="EMBL" id="JAPDSH010000004">
    <property type="protein sequence ID" value="MDF0479915.1"/>
    <property type="molecule type" value="Genomic_DNA"/>
</dbReference>
<dbReference type="InterPro" id="IPR018770">
    <property type="entry name" value="ChloroindolylP_hydrolase"/>
</dbReference>
<dbReference type="Proteomes" id="UP001147148">
    <property type="component" value="Unassembled WGS sequence"/>
</dbReference>
<dbReference type="Pfam" id="PF10112">
    <property type="entry name" value="Halogen_Hydrol"/>
    <property type="match status" value="1"/>
</dbReference>
<feature type="transmembrane region" description="Helical" evidence="1">
    <location>
        <begin position="6"/>
        <end position="26"/>
    </location>
</feature>
<organism evidence="2 3">
    <name type="scientific">Vagococcus proximus</name>
    <dbReference type="NCBI Taxonomy" id="2991417"/>
    <lineage>
        <taxon>Bacteria</taxon>
        <taxon>Bacillati</taxon>
        <taxon>Bacillota</taxon>
        <taxon>Bacilli</taxon>
        <taxon>Lactobacillales</taxon>
        <taxon>Enterococcaceae</taxon>
        <taxon>Vagococcus</taxon>
    </lineage>
</organism>
<dbReference type="RefSeq" id="WP_275471504.1">
    <property type="nucleotide sequence ID" value="NZ_JAPDSH010000004.1"/>
</dbReference>
<comment type="caution">
    <text evidence="2">The sequence shown here is derived from an EMBL/GenBank/DDBJ whole genome shotgun (WGS) entry which is preliminary data.</text>
</comment>
<keyword evidence="3" id="KW-1185">Reference proteome</keyword>
<keyword evidence="1" id="KW-0812">Transmembrane</keyword>
<evidence type="ECO:0000313" key="3">
    <source>
        <dbReference type="Proteomes" id="UP001147148"/>
    </source>
</evidence>